<feature type="chain" id="PRO_5046089882" evidence="1">
    <location>
        <begin position="21"/>
        <end position="228"/>
    </location>
</feature>
<evidence type="ECO:0000313" key="3">
    <source>
        <dbReference type="EMBL" id="NPD91031.1"/>
    </source>
</evidence>
<dbReference type="Proteomes" id="UP000714420">
    <property type="component" value="Unassembled WGS sequence"/>
</dbReference>
<sequence length="228" mass="25333">MRKLLLPALLTMCMNLTTYAQDDPEYRAEIGAGAGLVAYQGDFNGSITKNMQPMGAVIGKYRFNPRMALGLNVGFGKLKASSADVETWYPELQDTIINVNNSLVDAGLRFEYNFWPYGTGREYRGARRLTPYIYMGIGATFVSGSNENVFTANIPIGIGAKYKIAERLNVALDWSIHFSMSDKLDGVNDPYGIKSSGIFKNTDSYSMLQLSVTYDIMAKCKTCHSDRF</sequence>
<organism evidence="3 4">
    <name type="scientific">Xylanibacter muris</name>
    <dbReference type="NCBI Taxonomy" id="2736290"/>
    <lineage>
        <taxon>Bacteria</taxon>
        <taxon>Pseudomonadati</taxon>
        <taxon>Bacteroidota</taxon>
        <taxon>Bacteroidia</taxon>
        <taxon>Bacteroidales</taxon>
        <taxon>Prevotellaceae</taxon>
        <taxon>Xylanibacter</taxon>
    </lineage>
</organism>
<evidence type="ECO:0000313" key="4">
    <source>
        <dbReference type="Proteomes" id="UP000714420"/>
    </source>
</evidence>
<protein>
    <submittedName>
        <fullName evidence="3">Outer membrane beta-barrel protein</fullName>
    </submittedName>
</protein>
<dbReference type="EMBL" id="JABKKF010000001">
    <property type="protein sequence ID" value="NPD91031.1"/>
    <property type="molecule type" value="Genomic_DNA"/>
</dbReference>
<comment type="caution">
    <text evidence="3">The sequence shown here is derived from an EMBL/GenBank/DDBJ whole genome shotgun (WGS) entry which is preliminary data.</text>
</comment>
<accession>A0ABX2AM60</accession>
<dbReference type="InterPro" id="IPR011250">
    <property type="entry name" value="OMP/PagP_B-barrel"/>
</dbReference>
<keyword evidence="1" id="KW-0732">Signal</keyword>
<gene>
    <name evidence="3" type="ORF">HPS56_01415</name>
</gene>
<dbReference type="SUPFAM" id="SSF56925">
    <property type="entry name" value="OMPA-like"/>
    <property type="match status" value="1"/>
</dbReference>
<evidence type="ECO:0000259" key="2">
    <source>
        <dbReference type="Pfam" id="PF19573"/>
    </source>
</evidence>
<name>A0ABX2AM60_9BACT</name>
<feature type="signal peptide" evidence="1">
    <location>
        <begin position="1"/>
        <end position="20"/>
    </location>
</feature>
<keyword evidence="4" id="KW-1185">Reference proteome</keyword>
<reference evidence="3 4" key="1">
    <citation type="submission" date="2020-05" db="EMBL/GenBank/DDBJ databases">
        <title>Distinct polysaccharide utilization as determinants for interspecies competition between intestinal Prevotella spp.</title>
        <authorList>
            <person name="Galvez E.J.C."/>
            <person name="Iljazovic A."/>
            <person name="Strowig T."/>
        </authorList>
    </citation>
    <scope>NUCLEOTIDE SEQUENCE [LARGE SCALE GENOMIC DNA]</scope>
    <source>
        <strain evidence="3 4">PMUR</strain>
    </source>
</reference>
<dbReference type="Pfam" id="PF19573">
    <property type="entry name" value="DUF6089"/>
    <property type="match status" value="1"/>
</dbReference>
<dbReference type="InterPro" id="IPR045743">
    <property type="entry name" value="DUF6089"/>
</dbReference>
<feature type="domain" description="DUF6089" evidence="2">
    <location>
        <begin position="6"/>
        <end position="220"/>
    </location>
</feature>
<evidence type="ECO:0000256" key="1">
    <source>
        <dbReference type="SAM" id="SignalP"/>
    </source>
</evidence>
<proteinExistence type="predicted"/>
<dbReference type="Gene3D" id="2.40.160.20">
    <property type="match status" value="1"/>
</dbReference>
<dbReference type="RefSeq" id="WP_172272708.1">
    <property type="nucleotide sequence ID" value="NZ_CASGMU010000001.1"/>
</dbReference>